<dbReference type="OrthoDB" id="9813394at2"/>
<dbReference type="InterPro" id="IPR036097">
    <property type="entry name" value="HisK_dim/P_sf"/>
</dbReference>
<proteinExistence type="predicted"/>
<evidence type="ECO:0000259" key="10">
    <source>
        <dbReference type="PROSITE" id="PS50109"/>
    </source>
</evidence>
<evidence type="ECO:0000256" key="7">
    <source>
        <dbReference type="ARBA" id="ARBA00022840"/>
    </source>
</evidence>
<comment type="catalytic activity">
    <reaction evidence="1">
        <text>ATP + protein L-histidine = ADP + protein N-phospho-L-histidine.</text>
        <dbReference type="EC" id="2.7.13.3"/>
    </reaction>
</comment>
<dbReference type="InterPro" id="IPR004358">
    <property type="entry name" value="Sig_transdc_His_kin-like_C"/>
</dbReference>
<gene>
    <name evidence="12" type="ORF">GBZ86_11935</name>
</gene>
<dbReference type="SUPFAM" id="SSF55874">
    <property type="entry name" value="ATPase domain of HSP90 chaperone/DNA topoisomerase II/histidine kinase"/>
    <property type="match status" value="1"/>
</dbReference>
<dbReference type="PROSITE" id="PS50112">
    <property type="entry name" value="PAS"/>
    <property type="match status" value="1"/>
</dbReference>
<dbReference type="InterPro" id="IPR000014">
    <property type="entry name" value="PAS"/>
</dbReference>
<evidence type="ECO:0000313" key="12">
    <source>
        <dbReference type="EMBL" id="MPQ44462.1"/>
    </source>
</evidence>
<evidence type="ECO:0000256" key="1">
    <source>
        <dbReference type="ARBA" id="ARBA00000085"/>
    </source>
</evidence>
<dbReference type="EC" id="2.7.13.3" evidence="2"/>
<evidence type="ECO:0000259" key="11">
    <source>
        <dbReference type="PROSITE" id="PS50112"/>
    </source>
</evidence>
<dbReference type="SMART" id="SM00388">
    <property type="entry name" value="HisKA"/>
    <property type="match status" value="1"/>
</dbReference>
<dbReference type="SMART" id="SM00091">
    <property type="entry name" value="PAS"/>
    <property type="match status" value="1"/>
</dbReference>
<protein>
    <recommendedName>
        <fullName evidence="2">histidine kinase</fullName>
        <ecNumber evidence="2">2.7.13.3</ecNumber>
    </recommendedName>
</protein>
<dbReference type="GO" id="GO:0000155">
    <property type="term" value="F:phosphorelay sensor kinase activity"/>
    <property type="evidence" value="ECO:0007669"/>
    <property type="project" value="InterPro"/>
</dbReference>
<evidence type="ECO:0000313" key="13">
    <source>
        <dbReference type="Proteomes" id="UP000430345"/>
    </source>
</evidence>
<dbReference type="Gene3D" id="1.10.287.130">
    <property type="match status" value="1"/>
</dbReference>
<dbReference type="NCBIfam" id="TIGR00229">
    <property type="entry name" value="sensory_box"/>
    <property type="match status" value="1"/>
</dbReference>
<dbReference type="SUPFAM" id="SSF55785">
    <property type="entry name" value="PYP-like sensor domain (PAS domain)"/>
    <property type="match status" value="1"/>
</dbReference>
<comment type="caution">
    <text evidence="12">The sequence shown here is derived from an EMBL/GenBank/DDBJ whole genome shotgun (WGS) entry which is preliminary data.</text>
</comment>
<dbReference type="CDD" id="cd00130">
    <property type="entry name" value="PAS"/>
    <property type="match status" value="1"/>
</dbReference>
<dbReference type="Pfam" id="PF00512">
    <property type="entry name" value="HisKA"/>
    <property type="match status" value="1"/>
</dbReference>
<dbReference type="SMART" id="SM00387">
    <property type="entry name" value="HATPase_c"/>
    <property type="match status" value="1"/>
</dbReference>
<dbReference type="GO" id="GO:0005524">
    <property type="term" value="F:ATP binding"/>
    <property type="evidence" value="ECO:0007669"/>
    <property type="project" value="UniProtKB-KW"/>
</dbReference>
<dbReference type="InterPro" id="IPR035965">
    <property type="entry name" value="PAS-like_dom_sf"/>
</dbReference>
<keyword evidence="6" id="KW-0418">Kinase</keyword>
<keyword evidence="8" id="KW-0902">Two-component regulatory system</keyword>
<dbReference type="PANTHER" id="PTHR43547:SF2">
    <property type="entry name" value="HYBRID SIGNAL TRANSDUCTION HISTIDINE KINASE C"/>
    <property type="match status" value="1"/>
</dbReference>
<dbReference type="InterPro" id="IPR003661">
    <property type="entry name" value="HisK_dim/P_dom"/>
</dbReference>
<dbReference type="Proteomes" id="UP000430345">
    <property type="component" value="Unassembled WGS sequence"/>
</dbReference>
<keyword evidence="7" id="KW-0067">ATP-binding</keyword>
<keyword evidence="13" id="KW-1185">Reference proteome</keyword>
<keyword evidence="5" id="KW-0547">Nucleotide-binding</keyword>
<feature type="transmembrane region" description="Helical" evidence="9">
    <location>
        <begin position="83"/>
        <end position="102"/>
    </location>
</feature>
<dbReference type="InterPro" id="IPR013767">
    <property type="entry name" value="PAS_fold"/>
</dbReference>
<dbReference type="InterPro" id="IPR036890">
    <property type="entry name" value="HATPase_C_sf"/>
</dbReference>
<dbReference type="InterPro" id="IPR005467">
    <property type="entry name" value="His_kinase_dom"/>
</dbReference>
<dbReference type="GO" id="GO:0006355">
    <property type="term" value="P:regulation of DNA-templated transcription"/>
    <property type="evidence" value="ECO:0007669"/>
    <property type="project" value="InterPro"/>
</dbReference>
<keyword evidence="9" id="KW-1133">Transmembrane helix</keyword>
<dbReference type="AlphaFoldDB" id="A0A6I1MQC7"/>
<dbReference type="SUPFAM" id="SSF47384">
    <property type="entry name" value="Homodimeric domain of signal transducing histidine kinase"/>
    <property type="match status" value="1"/>
</dbReference>
<evidence type="ECO:0000256" key="5">
    <source>
        <dbReference type="ARBA" id="ARBA00022741"/>
    </source>
</evidence>
<name>A0A6I1MQC7_9CLOT</name>
<keyword evidence="3" id="KW-0597">Phosphoprotein</keyword>
<organism evidence="12 13">
    <name type="scientific">Clostridium tarantellae</name>
    <dbReference type="NCBI Taxonomy" id="39493"/>
    <lineage>
        <taxon>Bacteria</taxon>
        <taxon>Bacillati</taxon>
        <taxon>Bacillota</taxon>
        <taxon>Clostridia</taxon>
        <taxon>Eubacteriales</taxon>
        <taxon>Clostridiaceae</taxon>
        <taxon>Clostridium</taxon>
    </lineage>
</organism>
<dbReference type="CDD" id="cd00075">
    <property type="entry name" value="HATPase"/>
    <property type="match status" value="1"/>
</dbReference>
<dbReference type="Gene3D" id="3.30.450.20">
    <property type="entry name" value="PAS domain"/>
    <property type="match status" value="1"/>
</dbReference>
<feature type="transmembrane region" description="Helical" evidence="9">
    <location>
        <begin position="51"/>
        <end position="71"/>
    </location>
</feature>
<evidence type="ECO:0000256" key="2">
    <source>
        <dbReference type="ARBA" id="ARBA00012438"/>
    </source>
</evidence>
<dbReference type="PROSITE" id="PS50109">
    <property type="entry name" value="HIS_KIN"/>
    <property type="match status" value="1"/>
</dbReference>
<accession>A0A6I1MQC7</accession>
<feature type="domain" description="Histidine kinase" evidence="10">
    <location>
        <begin position="413"/>
        <end position="635"/>
    </location>
</feature>
<keyword evidence="9" id="KW-0812">Transmembrane</keyword>
<dbReference type="FunFam" id="3.30.565.10:FF:000037">
    <property type="entry name" value="Hybrid sensor histidine kinase/response regulator"/>
    <property type="match status" value="1"/>
</dbReference>
<sequence length="664" mass="77194">MLICATKKNSKLKQIIVANKTKSVISVILFSLLEISLDSLGFLNELKNNNFLLSIHLIIIIIGYFIFNVLWIKKSLKNKELAYIFISSSIMFLSIKRIYIIIDKIFLKKYFISSYEEILILLTILSVVLLILGILFEMIKKVHKSNILEEELTVFYNLMEFNYHNSIVLYDCNKKLIYANEKLREKYCENKTVGKKEQYKELENYMEKIINEFNVISILDIINEIEKYNGWKTTLNIKGRFIRVECQKLRVKSNKYYYAASLCDVTDDYAIHKKIDKSKPIVQNITENIQDLIIVTDNNYKITYVNNAVTKTLEYSEEELICKSIEKIMLEQYVDKVMTSEGSRVECGLIKKESTEFLPVECINSEILGENNSVLGKILVFRDLTISNEINTLTKRYKEVKAYEEARNEFFANLSHEFRTPLNIFYSTIQLLDLKCEKNSKEFSNEYKKYRTSLKHNCYRMLRLISNIIDVTKINSGALKGEFVNYNIVDLIENVTMSIIPYAKVKNLTVVFDTLEEEIYIKCDLDKIERAILNMLSNAIKFTKPGGNILVKVSKDNEWVYVNIKDTGVGIPFEMQQFIFDRFVQADKSLNRHNEGSGIGLCVVKSIIEIHGGEIRLKSDGENGSEFIIKIPNDKLDNLATNKFEHNIDNEKVELELSDIYELY</sequence>
<evidence type="ECO:0000256" key="9">
    <source>
        <dbReference type="SAM" id="Phobius"/>
    </source>
</evidence>
<reference evidence="12 13" key="1">
    <citation type="submission" date="2019-10" db="EMBL/GenBank/DDBJ databases">
        <title>The Genome Sequence of Clostridium tarantellae Isolated from Fish Brain.</title>
        <authorList>
            <person name="Bano L."/>
            <person name="Kiel M."/>
            <person name="Sales G."/>
            <person name="Doxey A.C."/>
            <person name="Mansfield M.J."/>
            <person name="Schiavone M."/>
            <person name="Rossetto O."/>
            <person name="Pirazzini M."/>
            <person name="Dobrindt U."/>
            <person name="Montecucco C."/>
        </authorList>
    </citation>
    <scope>NUCLEOTIDE SEQUENCE [LARGE SCALE GENOMIC DNA]</scope>
    <source>
        <strain evidence="12 13">DSM 3997</strain>
    </source>
</reference>
<evidence type="ECO:0000256" key="4">
    <source>
        <dbReference type="ARBA" id="ARBA00022679"/>
    </source>
</evidence>
<feature type="domain" description="PAS" evidence="11">
    <location>
        <begin position="278"/>
        <end position="321"/>
    </location>
</feature>
<dbReference type="CDD" id="cd00082">
    <property type="entry name" value="HisKA"/>
    <property type="match status" value="1"/>
</dbReference>
<dbReference type="PRINTS" id="PR00344">
    <property type="entry name" value="BCTRLSENSOR"/>
</dbReference>
<dbReference type="PANTHER" id="PTHR43547">
    <property type="entry name" value="TWO-COMPONENT HISTIDINE KINASE"/>
    <property type="match status" value="1"/>
</dbReference>
<dbReference type="Pfam" id="PF02518">
    <property type="entry name" value="HATPase_c"/>
    <property type="match status" value="1"/>
</dbReference>
<evidence type="ECO:0000256" key="6">
    <source>
        <dbReference type="ARBA" id="ARBA00022777"/>
    </source>
</evidence>
<dbReference type="Gene3D" id="3.30.565.10">
    <property type="entry name" value="Histidine kinase-like ATPase, C-terminal domain"/>
    <property type="match status" value="1"/>
</dbReference>
<evidence type="ECO:0000256" key="3">
    <source>
        <dbReference type="ARBA" id="ARBA00022553"/>
    </source>
</evidence>
<dbReference type="InterPro" id="IPR003594">
    <property type="entry name" value="HATPase_dom"/>
</dbReference>
<keyword evidence="4" id="KW-0808">Transferase</keyword>
<dbReference type="Pfam" id="PF00989">
    <property type="entry name" value="PAS"/>
    <property type="match status" value="1"/>
</dbReference>
<keyword evidence="9" id="KW-0472">Membrane</keyword>
<evidence type="ECO:0000256" key="8">
    <source>
        <dbReference type="ARBA" id="ARBA00023012"/>
    </source>
</evidence>
<dbReference type="EMBL" id="WHJC01000220">
    <property type="protein sequence ID" value="MPQ44462.1"/>
    <property type="molecule type" value="Genomic_DNA"/>
</dbReference>
<feature type="transmembrane region" description="Helical" evidence="9">
    <location>
        <begin position="118"/>
        <end position="136"/>
    </location>
</feature>